<evidence type="ECO:0000313" key="1">
    <source>
        <dbReference type="EMBL" id="MDK4512563.1"/>
    </source>
</evidence>
<gene>
    <name evidence="1" type="ORF">MWG07_09905</name>
</gene>
<name>A0AAW6WDA0_9FUSO</name>
<reference evidence="1" key="2">
    <citation type="submission" date="2022-04" db="EMBL/GenBank/DDBJ databases">
        <authorList>
            <person name="Livingstone P.G."/>
        </authorList>
    </citation>
    <scope>NUCLEOTIDE SEQUENCE</scope>
    <source>
        <strain evidence="1">BRON_8</strain>
    </source>
</reference>
<dbReference type="RefSeq" id="WP_285049185.1">
    <property type="nucleotide sequence ID" value="NZ_JAMGTK010000019.1"/>
</dbReference>
<dbReference type="CDD" id="cd00085">
    <property type="entry name" value="HNHc"/>
    <property type="match status" value="1"/>
</dbReference>
<dbReference type="InterPro" id="IPR041242">
    <property type="entry name" value="HNHc_6"/>
</dbReference>
<dbReference type="AlphaFoldDB" id="A0AAW6WDA0"/>
<evidence type="ECO:0000313" key="2">
    <source>
        <dbReference type="Proteomes" id="UP001173223"/>
    </source>
</evidence>
<comment type="caution">
    <text evidence="1">The sequence shown here is derived from an EMBL/GenBank/DDBJ whole genome shotgun (WGS) entry which is preliminary data.</text>
</comment>
<dbReference type="EMBL" id="JAMGTK010000019">
    <property type="protein sequence ID" value="MDK4512563.1"/>
    <property type="molecule type" value="Genomic_DNA"/>
</dbReference>
<organism evidence="1 2">
    <name type="scientific">Fusobacterium necrophorum</name>
    <dbReference type="NCBI Taxonomy" id="859"/>
    <lineage>
        <taxon>Bacteria</taxon>
        <taxon>Fusobacteriati</taxon>
        <taxon>Fusobacteriota</taxon>
        <taxon>Fusobacteriia</taxon>
        <taxon>Fusobacteriales</taxon>
        <taxon>Fusobacteriaceae</taxon>
        <taxon>Fusobacterium</taxon>
    </lineage>
</organism>
<dbReference type="InterPro" id="IPR003615">
    <property type="entry name" value="HNH_nuc"/>
</dbReference>
<reference evidence="1" key="1">
    <citation type="journal article" date="2022" name="Gene">
        <title>A genome-led study on the pathogenesis of Fusobacterium necrophorum infections.</title>
        <authorList>
            <person name="Thapa G."/>
            <person name="Jayal A."/>
            <person name="Sikazwe E."/>
            <person name="Perry T."/>
            <person name="Mohammed Al Balushi A."/>
            <person name="Livingstone P."/>
        </authorList>
    </citation>
    <scope>NUCLEOTIDE SEQUENCE</scope>
    <source>
        <strain evidence="1">BRON_8</strain>
    </source>
</reference>
<sequence>MKNFTPHTVEQHRTWEWIASDLANFNTGNKVGATPDLLAHEKARFQLKQAFLSVMDYKPSNKPIEEFQSFVDKMVGLSDEQRLDLKLAHIKSIQDLQFKKDKTFSIAMNLFSKEKMTQFIDFSLALLKEHNIPFRKAIVDLLKEQEYEHYVWFCLKYKACEVCGNIGELHHVDQRGSKGYKTDDGRNERVTCLCRKHHSEIHADSRAYDKYEIKGIYLSDKMIEKLKVVYPNQFKAYRGNKNENKDKV</sequence>
<protein>
    <submittedName>
        <fullName evidence="1">HNHc nuclease</fullName>
    </submittedName>
</protein>
<accession>A0AAW6WDA0</accession>
<dbReference type="Pfam" id="PF16784">
    <property type="entry name" value="HNHc_6"/>
    <property type="match status" value="1"/>
</dbReference>
<dbReference type="Proteomes" id="UP001173223">
    <property type="component" value="Unassembled WGS sequence"/>
</dbReference>
<keyword evidence="2" id="KW-1185">Reference proteome</keyword>
<proteinExistence type="predicted"/>